<dbReference type="OrthoDB" id="10291761at2759"/>
<sequence length="400" mass="46309">MELDDLILIESNNDVWNIDLPPIHISTTNNVEEITRFLNNILKSFDNENEKQSFKYYSTNEEEFIVEGIERIEREVDKDTIKLSTFPDDRLFFKDETNEFFGGESDPQEPEGTRIMGFGSEDTNPSKSNNSKHQINDEDIKILLNNQEIKQWVSVNFSSIEVNLNIEDKRINRENVETQVLINVNIKNGIYKVDKRKQSQVSFEINTFTIEMINTQLLSNKKEEDTILTLSSSNSSVSNIIIKQNRWYPKFSIYPVNEITIFFNYAQIDVNYLTRHMMILDRLIHLINIDDNILSSNHLFISNFSIKGFGQIIVHSYIEQLAKINVCNELFEVPSIDKTNLSGNYASVFDSLFKELYEKKSYIKSLLCIVRSLISSNRSTLISISDGTASLLNKFTQPQN</sequence>
<name>B0ETQ5_ENTDS</name>
<organism evidence="3">
    <name type="scientific">Entamoeba dispar (strain ATCC PRA-260 / SAW760)</name>
    <dbReference type="NCBI Taxonomy" id="370354"/>
    <lineage>
        <taxon>Eukaryota</taxon>
        <taxon>Amoebozoa</taxon>
        <taxon>Evosea</taxon>
        <taxon>Archamoebae</taxon>
        <taxon>Mastigamoebida</taxon>
        <taxon>Entamoebidae</taxon>
        <taxon>Entamoeba</taxon>
    </lineage>
</organism>
<dbReference type="AlphaFoldDB" id="B0ETQ5"/>
<dbReference type="GeneID" id="5914165"/>
<dbReference type="eggNOG" id="ENOG502RF5W">
    <property type="taxonomic scope" value="Eukaryota"/>
</dbReference>
<dbReference type="VEuPathDB" id="AmoebaDB:EDI_136070"/>
<evidence type="ECO:0000313" key="2">
    <source>
        <dbReference type="EMBL" id="EDR22092.1"/>
    </source>
</evidence>
<protein>
    <submittedName>
        <fullName evidence="2">Uncharacterized protein</fullName>
    </submittedName>
</protein>
<gene>
    <name evidence="2" type="ORF">EDI_136070</name>
</gene>
<evidence type="ECO:0000256" key="1">
    <source>
        <dbReference type="SAM" id="MobiDB-lite"/>
    </source>
</evidence>
<dbReference type="EMBL" id="DS550818">
    <property type="protein sequence ID" value="EDR22092.1"/>
    <property type="molecule type" value="Genomic_DNA"/>
</dbReference>
<evidence type="ECO:0000313" key="3">
    <source>
        <dbReference type="Proteomes" id="UP000008076"/>
    </source>
</evidence>
<feature type="compositionally biased region" description="Polar residues" evidence="1">
    <location>
        <begin position="121"/>
        <end position="133"/>
    </location>
</feature>
<keyword evidence="3" id="KW-1185">Reference proteome</keyword>
<dbReference type="Proteomes" id="UP000008076">
    <property type="component" value="Unassembled WGS sequence"/>
</dbReference>
<proteinExistence type="predicted"/>
<accession>B0ETQ5</accession>
<reference evidence="3" key="1">
    <citation type="submission" date="2007-12" db="EMBL/GenBank/DDBJ databases">
        <title>Annotation of Entamoeba dispar SAW760.</title>
        <authorList>
            <person name="Lorenzi H."/>
            <person name="Inman J."/>
            <person name="Schobel S."/>
            <person name="Amedeo P."/>
            <person name="Caler E."/>
        </authorList>
    </citation>
    <scope>NUCLEOTIDE SEQUENCE [LARGE SCALE GENOMIC DNA]</scope>
    <source>
        <strain evidence="3">ATCC PRA-260 / SAW760</strain>
    </source>
</reference>
<feature type="region of interest" description="Disordered" evidence="1">
    <location>
        <begin position="99"/>
        <end position="133"/>
    </location>
</feature>
<dbReference type="RefSeq" id="XP_001741454.1">
    <property type="nucleotide sequence ID" value="XM_001741402.1"/>
</dbReference>
<dbReference type="KEGG" id="edi:EDI_136070"/>